<dbReference type="PROSITE" id="PS51257">
    <property type="entry name" value="PROKAR_LIPOPROTEIN"/>
    <property type="match status" value="1"/>
</dbReference>
<protein>
    <submittedName>
        <fullName evidence="1">Uncharacterized protein</fullName>
    </submittedName>
</protein>
<name>A0A0R3CZW1_9BRAD</name>
<proteinExistence type="predicted"/>
<dbReference type="EMBL" id="LJYG01000108">
    <property type="protein sequence ID" value="KRQ03066.1"/>
    <property type="molecule type" value="Genomic_DNA"/>
</dbReference>
<sequence length="62" mass="5989">MTRSPGEVAAVAGTVVVVACAPGAFMAAACAELTSAAVPFMPGVSTVAAATASPEVLGRRIQ</sequence>
<reference evidence="1 2" key="1">
    <citation type="submission" date="2015-09" db="EMBL/GenBank/DDBJ databases">
        <title>Draft Genome Sequence of Bradyrhizobium manausense Strain BR 3351T, a Novel Symbiotic Nitrogen-Fixing Alphaproteobacterium Isolated from Brazilian Amazon Rain Forest.</title>
        <authorList>
            <person name="De Araujo J.L."/>
            <person name="Zilli J.E."/>
        </authorList>
    </citation>
    <scope>NUCLEOTIDE SEQUENCE [LARGE SCALE GENOMIC DNA]</scope>
    <source>
        <strain evidence="1 2">BR3351</strain>
    </source>
</reference>
<organism evidence="1 2">
    <name type="scientific">Bradyrhizobium manausense</name>
    <dbReference type="NCBI Taxonomy" id="989370"/>
    <lineage>
        <taxon>Bacteria</taxon>
        <taxon>Pseudomonadati</taxon>
        <taxon>Pseudomonadota</taxon>
        <taxon>Alphaproteobacteria</taxon>
        <taxon>Hyphomicrobiales</taxon>
        <taxon>Nitrobacteraceae</taxon>
        <taxon>Bradyrhizobium</taxon>
    </lineage>
</organism>
<accession>A0A0R3CZW1</accession>
<gene>
    <name evidence="1" type="ORF">AOQ71_30325</name>
</gene>
<comment type="caution">
    <text evidence="1">The sequence shown here is derived from an EMBL/GenBank/DDBJ whole genome shotgun (WGS) entry which is preliminary data.</text>
</comment>
<dbReference type="AlphaFoldDB" id="A0A0R3CZW1"/>
<evidence type="ECO:0000313" key="1">
    <source>
        <dbReference type="EMBL" id="KRQ03066.1"/>
    </source>
</evidence>
<evidence type="ECO:0000313" key="2">
    <source>
        <dbReference type="Proteomes" id="UP000051936"/>
    </source>
</evidence>
<keyword evidence="2" id="KW-1185">Reference proteome</keyword>
<dbReference type="Proteomes" id="UP000051936">
    <property type="component" value="Unassembled WGS sequence"/>
</dbReference>